<dbReference type="InterPro" id="IPR036915">
    <property type="entry name" value="Cyclin-like_sf"/>
</dbReference>
<comment type="similarity">
    <text evidence="1">Belongs to the cyclin family.</text>
</comment>
<sequence length="294" mass="32363">MAVLLGLKIKMEEILRDCKVSGLLQAALDKEAKAGPLRPLKESNNQEFAVSPSQRNQVVHWLLCLNTSLHFYPETFALAVSTLDRFLATVKAQPKYLKCIAVGCLFLAAKVEEEAEMVPRARRLARVSACGLSPAEVLRMERTILVKLGWDLHVPTALRFLHIFLQAVSLACPTMSSKCTTMLGLLTRHLETCLSWHTLAASRPATLALALLSLQLEGLGQQGWLGLTAPLQTRAKVQTLSATVYLLDIWEEVLAKSIITPGRCVSVLRRSLRLMEVPLSGISALLTKTCCVPR</sequence>
<dbReference type="InterPro" id="IPR013763">
    <property type="entry name" value="Cyclin-like_dom"/>
</dbReference>
<organism evidence="3 4">
    <name type="scientific">Eptatretus burgeri</name>
    <name type="common">Inshore hagfish</name>
    <dbReference type="NCBI Taxonomy" id="7764"/>
    <lineage>
        <taxon>Eukaryota</taxon>
        <taxon>Metazoa</taxon>
        <taxon>Chordata</taxon>
        <taxon>Craniata</taxon>
        <taxon>Vertebrata</taxon>
        <taxon>Cyclostomata</taxon>
        <taxon>Myxini</taxon>
        <taxon>Myxiniformes</taxon>
        <taxon>Myxinidae</taxon>
        <taxon>Eptatretinae</taxon>
        <taxon>Eptatretus</taxon>
    </lineage>
</organism>
<dbReference type="Pfam" id="PF00134">
    <property type="entry name" value="Cyclin_N"/>
    <property type="match status" value="1"/>
</dbReference>
<evidence type="ECO:0000313" key="3">
    <source>
        <dbReference type="Ensembl" id="ENSEBUP00000001182.1"/>
    </source>
</evidence>
<dbReference type="FunFam" id="1.10.472.10:FF:000006">
    <property type="entry name" value="Cyclin I"/>
    <property type="match status" value="1"/>
</dbReference>
<reference evidence="3" key="1">
    <citation type="submission" date="2025-08" db="UniProtKB">
        <authorList>
            <consortium name="Ensembl"/>
        </authorList>
    </citation>
    <scope>IDENTIFICATION</scope>
</reference>
<accession>A0A8C4ND45</accession>
<protein>
    <submittedName>
        <fullName evidence="3">Cyclin I</fullName>
    </submittedName>
</protein>
<dbReference type="Gene3D" id="1.10.472.10">
    <property type="entry name" value="Cyclin-like"/>
    <property type="match status" value="2"/>
</dbReference>
<dbReference type="SMART" id="SM00385">
    <property type="entry name" value="CYCLIN"/>
    <property type="match status" value="1"/>
</dbReference>
<evidence type="ECO:0000313" key="4">
    <source>
        <dbReference type="Proteomes" id="UP000694388"/>
    </source>
</evidence>
<dbReference type="SUPFAM" id="SSF47954">
    <property type="entry name" value="Cyclin-like"/>
    <property type="match status" value="1"/>
</dbReference>
<dbReference type="InterPro" id="IPR039361">
    <property type="entry name" value="Cyclin"/>
</dbReference>
<evidence type="ECO:0000256" key="1">
    <source>
        <dbReference type="RuleBase" id="RU000383"/>
    </source>
</evidence>
<keyword evidence="4" id="KW-1185">Reference proteome</keyword>
<keyword evidence="1" id="KW-0195">Cyclin</keyword>
<name>A0A8C4ND45_EPTBU</name>
<proteinExistence type="inferred from homology"/>
<dbReference type="PANTHER" id="PTHR10177">
    <property type="entry name" value="CYCLINS"/>
    <property type="match status" value="1"/>
</dbReference>
<dbReference type="AlphaFoldDB" id="A0A8C4ND45"/>
<dbReference type="Proteomes" id="UP000694388">
    <property type="component" value="Unplaced"/>
</dbReference>
<feature type="domain" description="Cyclin-like" evidence="2">
    <location>
        <begin position="60"/>
        <end position="146"/>
    </location>
</feature>
<dbReference type="Ensembl" id="ENSEBUT00000001503.1">
    <property type="protein sequence ID" value="ENSEBUP00000001182.1"/>
    <property type="gene ID" value="ENSEBUG00000001082.1"/>
</dbReference>
<evidence type="ECO:0000259" key="2">
    <source>
        <dbReference type="SMART" id="SM00385"/>
    </source>
</evidence>
<reference evidence="3" key="2">
    <citation type="submission" date="2025-09" db="UniProtKB">
        <authorList>
            <consortium name="Ensembl"/>
        </authorList>
    </citation>
    <scope>IDENTIFICATION</scope>
</reference>
<dbReference type="InterPro" id="IPR006671">
    <property type="entry name" value="Cyclin_N"/>
</dbReference>
<dbReference type="GeneTree" id="ENSGT00940000154827"/>